<proteinExistence type="predicted"/>
<evidence type="ECO:0008006" key="3">
    <source>
        <dbReference type="Google" id="ProtNLM"/>
    </source>
</evidence>
<gene>
    <name evidence="1" type="ORF">GORHZ_227_00280</name>
</gene>
<sequence>MYQLQVANTIDDFDSWRKAFDKFERVRADGGVRSYRVTRSVDDPTQVYVELDFDDLGHAQQYLPVLQKIWATPQSHSVLRGHGEPQIRETVVSRIIEVETAAS</sequence>
<reference evidence="1 2" key="1">
    <citation type="submission" date="2012-08" db="EMBL/GenBank/DDBJ databases">
        <title>Whole genome shotgun sequence of Gordonia rhizosphera NBRC 16068.</title>
        <authorList>
            <person name="Takarada H."/>
            <person name="Isaki S."/>
            <person name="Hosoyama A."/>
            <person name="Tsuchikane K."/>
            <person name="Katsumata H."/>
            <person name="Baba S."/>
            <person name="Ohji S."/>
            <person name="Yamazaki S."/>
            <person name="Fujita N."/>
        </authorList>
    </citation>
    <scope>NUCLEOTIDE SEQUENCE [LARGE SCALE GENOMIC DNA]</scope>
    <source>
        <strain evidence="1 2">NBRC 16068</strain>
    </source>
</reference>
<dbReference type="STRING" id="1108045.GORHZ_227_00280"/>
<dbReference type="OrthoDB" id="4578588at2"/>
<dbReference type="AlphaFoldDB" id="K6X3Z8"/>
<comment type="caution">
    <text evidence="1">The sequence shown here is derived from an EMBL/GenBank/DDBJ whole genome shotgun (WGS) entry which is preliminary data.</text>
</comment>
<dbReference type="eggNOG" id="ENOG50344JU">
    <property type="taxonomic scope" value="Bacteria"/>
</dbReference>
<dbReference type="RefSeq" id="WP_006338852.1">
    <property type="nucleotide sequence ID" value="NZ_BAHC01000227.1"/>
</dbReference>
<evidence type="ECO:0000313" key="2">
    <source>
        <dbReference type="Proteomes" id="UP000008363"/>
    </source>
</evidence>
<evidence type="ECO:0000313" key="1">
    <source>
        <dbReference type="EMBL" id="GAB93539.1"/>
    </source>
</evidence>
<name>K6X3Z8_9ACTN</name>
<keyword evidence="2" id="KW-1185">Reference proteome</keyword>
<organism evidence="1 2">
    <name type="scientific">Gordonia rhizosphera NBRC 16068</name>
    <dbReference type="NCBI Taxonomy" id="1108045"/>
    <lineage>
        <taxon>Bacteria</taxon>
        <taxon>Bacillati</taxon>
        <taxon>Actinomycetota</taxon>
        <taxon>Actinomycetes</taxon>
        <taxon>Mycobacteriales</taxon>
        <taxon>Gordoniaceae</taxon>
        <taxon>Gordonia</taxon>
    </lineage>
</organism>
<protein>
    <recommendedName>
        <fullName evidence="3">ABM domain-containing protein</fullName>
    </recommendedName>
</protein>
<dbReference type="EMBL" id="BAHC01000227">
    <property type="protein sequence ID" value="GAB93539.1"/>
    <property type="molecule type" value="Genomic_DNA"/>
</dbReference>
<accession>K6X3Z8</accession>
<dbReference type="Proteomes" id="UP000008363">
    <property type="component" value="Unassembled WGS sequence"/>
</dbReference>